<dbReference type="GO" id="GO:0031176">
    <property type="term" value="F:endo-1,4-beta-xylanase activity"/>
    <property type="evidence" value="ECO:0007669"/>
    <property type="project" value="UniProtKB-EC"/>
</dbReference>
<accession>A0A2B7XH30</accession>
<keyword evidence="6 8" id="KW-0326">Glycosidase</keyword>
<evidence type="ECO:0000256" key="4">
    <source>
        <dbReference type="ARBA" id="ARBA00022801"/>
    </source>
</evidence>
<organism evidence="11 12">
    <name type="scientific">Helicocarpus griseus UAMH5409</name>
    <dbReference type="NCBI Taxonomy" id="1447875"/>
    <lineage>
        <taxon>Eukaryota</taxon>
        <taxon>Fungi</taxon>
        <taxon>Dikarya</taxon>
        <taxon>Ascomycota</taxon>
        <taxon>Pezizomycotina</taxon>
        <taxon>Eurotiomycetes</taxon>
        <taxon>Eurotiomycetidae</taxon>
        <taxon>Onygenales</taxon>
        <taxon>Ajellomycetaceae</taxon>
        <taxon>Helicocarpus</taxon>
    </lineage>
</organism>
<evidence type="ECO:0000256" key="3">
    <source>
        <dbReference type="ARBA" id="ARBA00022651"/>
    </source>
</evidence>
<dbReference type="InterPro" id="IPR017853">
    <property type="entry name" value="GH"/>
</dbReference>
<keyword evidence="4 8" id="KW-0378">Hydrolase</keyword>
<dbReference type="OrthoDB" id="3055998at2759"/>
<evidence type="ECO:0000256" key="5">
    <source>
        <dbReference type="ARBA" id="ARBA00023277"/>
    </source>
</evidence>
<evidence type="ECO:0000256" key="9">
    <source>
        <dbReference type="SAM" id="SignalP"/>
    </source>
</evidence>
<dbReference type="PRINTS" id="PR00134">
    <property type="entry name" value="GLHYDRLASE10"/>
</dbReference>
<dbReference type="SMART" id="SM00633">
    <property type="entry name" value="Glyco_10"/>
    <property type="match status" value="1"/>
</dbReference>
<evidence type="ECO:0000256" key="1">
    <source>
        <dbReference type="ARBA" id="ARBA00000681"/>
    </source>
</evidence>
<dbReference type="PROSITE" id="PS51760">
    <property type="entry name" value="GH10_2"/>
    <property type="match status" value="1"/>
</dbReference>
<keyword evidence="5 8" id="KW-0119">Carbohydrate metabolism</keyword>
<dbReference type="EC" id="3.2.1.8" evidence="8"/>
<evidence type="ECO:0000256" key="7">
    <source>
        <dbReference type="ARBA" id="ARBA00023326"/>
    </source>
</evidence>
<dbReference type="SUPFAM" id="SSF51445">
    <property type="entry name" value="(Trans)glycosidases"/>
    <property type="match status" value="1"/>
</dbReference>
<keyword evidence="7 8" id="KW-0624">Polysaccharide degradation</keyword>
<dbReference type="InterPro" id="IPR044846">
    <property type="entry name" value="GH10"/>
</dbReference>
<dbReference type="Gene3D" id="3.20.20.80">
    <property type="entry name" value="Glycosidases"/>
    <property type="match status" value="1"/>
</dbReference>
<protein>
    <recommendedName>
        <fullName evidence="8">Beta-xylanase</fullName>
        <ecNumber evidence="8">3.2.1.8</ecNumber>
    </recommendedName>
</protein>
<gene>
    <name evidence="11" type="ORF">AJ79_06136</name>
</gene>
<evidence type="ECO:0000313" key="12">
    <source>
        <dbReference type="Proteomes" id="UP000223968"/>
    </source>
</evidence>
<keyword evidence="3" id="KW-0858">Xylan degradation</keyword>
<dbReference type="AlphaFoldDB" id="A0A2B7XH30"/>
<name>A0A2B7XH30_9EURO</name>
<proteinExistence type="inferred from homology"/>
<reference evidence="11 12" key="1">
    <citation type="submission" date="2017-10" db="EMBL/GenBank/DDBJ databases">
        <title>Comparative genomics in systemic dimorphic fungi from Ajellomycetaceae.</title>
        <authorList>
            <person name="Munoz J.F."/>
            <person name="Mcewen J.G."/>
            <person name="Clay O.K."/>
            <person name="Cuomo C.A."/>
        </authorList>
    </citation>
    <scope>NUCLEOTIDE SEQUENCE [LARGE SCALE GENOMIC DNA]</scope>
    <source>
        <strain evidence="11 12">UAMH5409</strain>
    </source>
</reference>
<dbReference type="GO" id="GO:0045493">
    <property type="term" value="P:xylan catabolic process"/>
    <property type="evidence" value="ECO:0007669"/>
    <property type="project" value="UniProtKB-KW"/>
</dbReference>
<evidence type="ECO:0000256" key="2">
    <source>
        <dbReference type="ARBA" id="ARBA00007495"/>
    </source>
</evidence>
<evidence type="ECO:0000259" key="10">
    <source>
        <dbReference type="PROSITE" id="PS51760"/>
    </source>
</evidence>
<dbReference type="Pfam" id="PF00331">
    <property type="entry name" value="Glyco_hydro_10"/>
    <property type="match status" value="1"/>
</dbReference>
<dbReference type="PANTHER" id="PTHR31490:SF76">
    <property type="entry name" value="ENDO-1,4-BETA-XYLANASE C"/>
    <property type="match status" value="1"/>
</dbReference>
<sequence length="328" mass="35413">MHSVTLFALAAPLAALALPSGSLLTRQELQSINELFVAKGKEYFGTCSDQNLLSNQQNAAIIQTAFGAVTPENSMKWDQIQPTQGQFNWDGPDFLMDWAETNGKIVRGHTLVWHSQLAGWVNSVTDPAALTEVIQTHIAEVMGRYKGRIYHWDVVNEMWNEDGTMRDSVFSQVLGEDFVRIAFEAARAADPDAKLYINDYNLDTADSPKTQAMINNVNKWVEAGVPIDGIGTQAHLTGGMGSGVAGAVAALAGANVAEVAITELDIAGAAAEDYVAAVDACVQEPKCVGVSVWGVRDTDSWRADTSPLLFDDSYQPKDAYTQLIASLS</sequence>
<dbReference type="Proteomes" id="UP000223968">
    <property type="component" value="Unassembled WGS sequence"/>
</dbReference>
<dbReference type="STRING" id="1447875.A0A2B7XH30"/>
<evidence type="ECO:0000256" key="6">
    <source>
        <dbReference type="ARBA" id="ARBA00023295"/>
    </source>
</evidence>
<feature type="domain" description="GH10" evidence="10">
    <location>
        <begin position="47"/>
        <end position="326"/>
    </location>
</feature>
<dbReference type="EMBL" id="PDNB01000105">
    <property type="protein sequence ID" value="PGH07928.1"/>
    <property type="molecule type" value="Genomic_DNA"/>
</dbReference>
<dbReference type="PANTHER" id="PTHR31490">
    <property type="entry name" value="GLYCOSYL HYDROLASE"/>
    <property type="match status" value="1"/>
</dbReference>
<comment type="similarity">
    <text evidence="2 8">Belongs to the glycosyl hydrolase 10 (cellulase F) family.</text>
</comment>
<evidence type="ECO:0000256" key="8">
    <source>
        <dbReference type="RuleBase" id="RU361174"/>
    </source>
</evidence>
<keyword evidence="12" id="KW-1185">Reference proteome</keyword>
<keyword evidence="9" id="KW-0732">Signal</keyword>
<comment type="catalytic activity">
    <reaction evidence="1 8">
        <text>Endohydrolysis of (1-&gt;4)-beta-D-xylosidic linkages in xylans.</text>
        <dbReference type="EC" id="3.2.1.8"/>
    </reaction>
</comment>
<evidence type="ECO:0000313" key="11">
    <source>
        <dbReference type="EMBL" id="PGH07928.1"/>
    </source>
</evidence>
<comment type="caution">
    <text evidence="11">The sequence shown here is derived from an EMBL/GenBank/DDBJ whole genome shotgun (WGS) entry which is preliminary data.</text>
</comment>
<dbReference type="InterPro" id="IPR001000">
    <property type="entry name" value="GH10_dom"/>
</dbReference>
<feature type="chain" id="PRO_5012405882" description="Beta-xylanase" evidence="9">
    <location>
        <begin position="18"/>
        <end position="328"/>
    </location>
</feature>
<feature type="signal peptide" evidence="9">
    <location>
        <begin position="1"/>
        <end position="17"/>
    </location>
</feature>